<keyword evidence="1" id="KW-1133">Transmembrane helix</keyword>
<dbReference type="EMBL" id="CP039347">
    <property type="protein sequence ID" value="QCD86263.1"/>
    <property type="molecule type" value="Genomic_DNA"/>
</dbReference>
<evidence type="ECO:0000313" key="2">
    <source>
        <dbReference type="EMBL" id="QCD86263.1"/>
    </source>
</evidence>
<dbReference type="Proteomes" id="UP000501690">
    <property type="component" value="Linkage Group LG3"/>
</dbReference>
<reference evidence="2 3" key="1">
    <citation type="submission" date="2019-04" db="EMBL/GenBank/DDBJ databases">
        <title>An improved genome assembly and genetic linkage map for asparagus bean, Vigna unguiculata ssp. sesquipedialis.</title>
        <authorList>
            <person name="Xia Q."/>
            <person name="Zhang R."/>
            <person name="Dong Y."/>
        </authorList>
    </citation>
    <scope>NUCLEOTIDE SEQUENCE [LARGE SCALE GENOMIC DNA]</scope>
    <source>
        <tissue evidence="2">Leaf</tissue>
    </source>
</reference>
<dbReference type="AlphaFoldDB" id="A0A4D6LCP1"/>
<proteinExistence type="predicted"/>
<keyword evidence="3" id="KW-1185">Reference proteome</keyword>
<organism evidence="2 3">
    <name type="scientific">Vigna unguiculata</name>
    <name type="common">Cowpea</name>
    <dbReference type="NCBI Taxonomy" id="3917"/>
    <lineage>
        <taxon>Eukaryota</taxon>
        <taxon>Viridiplantae</taxon>
        <taxon>Streptophyta</taxon>
        <taxon>Embryophyta</taxon>
        <taxon>Tracheophyta</taxon>
        <taxon>Spermatophyta</taxon>
        <taxon>Magnoliopsida</taxon>
        <taxon>eudicotyledons</taxon>
        <taxon>Gunneridae</taxon>
        <taxon>Pentapetalae</taxon>
        <taxon>rosids</taxon>
        <taxon>fabids</taxon>
        <taxon>Fabales</taxon>
        <taxon>Fabaceae</taxon>
        <taxon>Papilionoideae</taxon>
        <taxon>50 kb inversion clade</taxon>
        <taxon>NPAAA clade</taxon>
        <taxon>indigoferoid/millettioid clade</taxon>
        <taxon>Phaseoleae</taxon>
        <taxon>Vigna</taxon>
    </lineage>
</organism>
<name>A0A4D6LCP1_VIGUN</name>
<feature type="transmembrane region" description="Helical" evidence="1">
    <location>
        <begin position="148"/>
        <end position="166"/>
    </location>
</feature>
<sequence>MRRLKGGARGCAEQCPYLEQLPIPSYLHLAALTTSAGGFTGDTIALHSTSRETFLHRRLLLRFSNAFQTGAAPIPFMAARSRLPDTAVSGFNRLKVVAGPAIIVEGISDDAGARGRRGSSPHDHPSSVHATTLPFRASNRWRRGHRRGFLLSWFSASDLMLGYWILRR</sequence>
<keyword evidence="1" id="KW-0812">Transmembrane</keyword>
<keyword evidence="1" id="KW-0472">Membrane</keyword>
<evidence type="ECO:0000313" key="3">
    <source>
        <dbReference type="Proteomes" id="UP000501690"/>
    </source>
</evidence>
<evidence type="ECO:0000256" key="1">
    <source>
        <dbReference type="SAM" id="Phobius"/>
    </source>
</evidence>
<gene>
    <name evidence="2" type="ORF">DEO72_LG3g784</name>
</gene>
<accession>A0A4D6LCP1</accession>
<protein>
    <submittedName>
        <fullName evidence="2">Uncharacterized protein</fullName>
    </submittedName>
</protein>